<comment type="caution">
    <text evidence="2">The sequence shown here is derived from an EMBL/GenBank/DDBJ whole genome shotgun (WGS) entry which is preliminary data.</text>
</comment>
<feature type="region of interest" description="Disordered" evidence="1">
    <location>
        <begin position="105"/>
        <end position="187"/>
    </location>
</feature>
<sequence>MRALTRPGCAPFDRYRTIDVVRAVCESSRVDDIALYTGNDDNILVDLTTTYCSMVDGTEVSKRIVGGLLGQNAVWTRAAVDLFEWARRDPAPHELLTRAAQLTDGTRRTSMWPDGSPAASRLIDDPLSGPTCPVGSAGSHRDQQTDRRPATTTRRPAGARGVAPRRSRVFTQRSGRCGESRRFPGRSKQLARSVHAAQTRNASYSTAAGAVAGSGVARCGAVKPADRPSARFFDRLS</sequence>
<protein>
    <submittedName>
        <fullName evidence="2">Uncharacterized protein</fullName>
    </submittedName>
</protein>
<accession>A0A4R4WIK1</accession>
<evidence type="ECO:0000313" key="3">
    <source>
        <dbReference type="Proteomes" id="UP000295172"/>
    </source>
</evidence>
<dbReference type="AlphaFoldDB" id="A0A4R4WIK1"/>
<keyword evidence="3" id="KW-1185">Reference proteome</keyword>
<evidence type="ECO:0000256" key="1">
    <source>
        <dbReference type="SAM" id="MobiDB-lite"/>
    </source>
</evidence>
<feature type="compositionally biased region" description="Basic and acidic residues" evidence="1">
    <location>
        <begin position="139"/>
        <end position="149"/>
    </location>
</feature>
<name>A0A4R4WIK1_9ACTN</name>
<dbReference type="EMBL" id="SMKR01000125">
    <property type="protein sequence ID" value="TDD18889.1"/>
    <property type="molecule type" value="Genomic_DNA"/>
</dbReference>
<dbReference type="OrthoDB" id="9770698at2"/>
<organism evidence="2 3">
    <name type="scientific">Kribbella turkmenica</name>
    <dbReference type="NCBI Taxonomy" id="2530375"/>
    <lineage>
        <taxon>Bacteria</taxon>
        <taxon>Bacillati</taxon>
        <taxon>Actinomycetota</taxon>
        <taxon>Actinomycetes</taxon>
        <taxon>Propionibacteriales</taxon>
        <taxon>Kribbellaceae</taxon>
        <taxon>Kribbella</taxon>
    </lineage>
</organism>
<gene>
    <name evidence="2" type="ORF">E1218_25130</name>
</gene>
<feature type="compositionally biased region" description="Low complexity" evidence="1">
    <location>
        <begin position="150"/>
        <end position="162"/>
    </location>
</feature>
<dbReference type="Proteomes" id="UP000295172">
    <property type="component" value="Unassembled WGS sequence"/>
</dbReference>
<reference evidence="2 3" key="1">
    <citation type="submission" date="2019-02" db="EMBL/GenBank/DDBJ databases">
        <title>Draft genome sequences of novel Actinobacteria.</title>
        <authorList>
            <person name="Sahin N."/>
            <person name="Ay H."/>
            <person name="Saygin H."/>
        </authorList>
    </citation>
    <scope>NUCLEOTIDE SEQUENCE [LARGE SCALE GENOMIC DNA]</scope>
    <source>
        <strain evidence="2 3">16K104</strain>
    </source>
</reference>
<proteinExistence type="predicted"/>
<evidence type="ECO:0000313" key="2">
    <source>
        <dbReference type="EMBL" id="TDD18889.1"/>
    </source>
</evidence>